<dbReference type="GO" id="GO:0005221">
    <property type="term" value="F:intracellularly cyclic nucleotide-activated monoatomic cation channel activity"/>
    <property type="evidence" value="ECO:0007669"/>
    <property type="project" value="InterPro"/>
</dbReference>
<keyword evidence="1" id="KW-1071">Ligand-gated ion channel</keyword>
<keyword evidence="1" id="KW-0407">Ion channel</keyword>
<feature type="transmembrane region" description="Helical" evidence="3">
    <location>
        <begin position="121"/>
        <end position="139"/>
    </location>
</feature>
<reference evidence="5 6" key="1">
    <citation type="journal article" date="2017" name="BMC Biol.">
        <title>Genomic innovations, transcriptional plasticity and gene loss underlying the evolution and divergence of two highly polyphagous and invasive Helicoverpa pest species.</title>
        <authorList>
            <person name="Pearce S.L."/>
            <person name="Clarke D.F."/>
            <person name="East P.D."/>
            <person name="Elfekih S."/>
            <person name="Gordon K.H."/>
            <person name="Jermiin L.S."/>
            <person name="McGaughran A."/>
            <person name="Oakeshott J.G."/>
            <person name="Papanikolaou A."/>
            <person name="Perera O.P."/>
            <person name="Rane R.V."/>
            <person name="Richards S."/>
            <person name="Tay W.T."/>
            <person name="Walsh T.K."/>
            <person name="Anderson A."/>
            <person name="Anderson C.J."/>
            <person name="Asgari S."/>
            <person name="Board P.G."/>
            <person name="Bretschneider A."/>
            <person name="Campbell P.M."/>
            <person name="Chertemps T."/>
            <person name="Christeller J.T."/>
            <person name="Coppin C.W."/>
            <person name="Downes S.J."/>
            <person name="Duan G."/>
            <person name="Farnsworth C.A."/>
            <person name="Good R.T."/>
            <person name="Han L.B."/>
            <person name="Han Y.C."/>
            <person name="Hatje K."/>
            <person name="Horne I."/>
            <person name="Huang Y.P."/>
            <person name="Hughes D.S."/>
            <person name="Jacquin-Joly E."/>
            <person name="James W."/>
            <person name="Jhangiani S."/>
            <person name="Kollmar M."/>
            <person name="Kuwar S.S."/>
            <person name="Li S."/>
            <person name="Liu N.Y."/>
            <person name="Maibeche M.T."/>
            <person name="Miller J.R."/>
            <person name="Montagne N."/>
            <person name="Perry T."/>
            <person name="Qu J."/>
            <person name="Song S.V."/>
            <person name="Sutton G.G."/>
            <person name="Vogel H."/>
            <person name="Walenz B.P."/>
            <person name="Xu W."/>
            <person name="Zhang H.J."/>
            <person name="Zou Z."/>
            <person name="Batterham P."/>
            <person name="Edwards O.R."/>
            <person name="Feyereisen R."/>
            <person name="Gibbs R.A."/>
            <person name="Heckel D.G."/>
            <person name="McGrath A."/>
            <person name="Robin C."/>
            <person name="Scherer S.E."/>
            <person name="Worley K.C."/>
            <person name="Wu Y.D."/>
        </authorList>
    </citation>
    <scope>NUCLEOTIDE SEQUENCE [LARGE SCALE GENOMIC DNA]</scope>
    <source>
        <strain evidence="5">Harm_GR_Male_#8</strain>
        <tissue evidence="5">Whole organism</tissue>
    </source>
</reference>
<dbReference type="EMBL" id="KZ150105">
    <property type="protein sequence ID" value="PZC73437.1"/>
    <property type="molecule type" value="Genomic_DNA"/>
</dbReference>
<evidence type="ECO:0000256" key="2">
    <source>
        <dbReference type="SAM" id="MobiDB-lite"/>
    </source>
</evidence>
<feature type="transmembrane region" description="Helical" evidence="3">
    <location>
        <begin position="145"/>
        <end position="166"/>
    </location>
</feature>
<evidence type="ECO:0000256" key="3">
    <source>
        <dbReference type="SAM" id="Phobius"/>
    </source>
</evidence>
<feature type="transmembrane region" description="Helical" evidence="3">
    <location>
        <begin position="90"/>
        <end position="109"/>
    </location>
</feature>
<feature type="domain" description="Cyclic nucleotide-binding" evidence="4">
    <location>
        <begin position="397"/>
        <end position="463"/>
    </location>
</feature>
<feature type="transmembrane region" description="Helical" evidence="3">
    <location>
        <begin position="290"/>
        <end position="321"/>
    </location>
</feature>
<dbReference type="SUPFAM" id="SSF51206">
    <property type="entry name" value="cAMP-binding domain-like"/>
    <property type="match status" value="1"/>
</dbReference>
<organism evidence="5 6">
    <name type="scientific">Helicoverpa armigera</name>
    <name type="common">Cotton bollworm</name>
    <name type="synonym">Heliothis armigera</name>
    <dbReference type="NCBI Taxonomy" id="29058"/>
    <lineage>
        <taxon>Eukaryota</taxon>
        <taxon>Metazoa</taxon>
        <taxon>Ecdysozoa</taxon>
        <taxon>Arthropoda</taxon>
        <taxon>Hexapoda</taxon>
        <taxon>Insecta</taxon>
        <taxon>Pterygota</taxon>
        <taxon>Neoptera</taxon>
        <taxon>Endopterygota</taxon>
        <taxon>Lepidoptera</taxon>
        <taxon>Glossata</taxon>
        <taxon>Ditrysia</taxon>
        <taxon>Noctuoidea</taxon>
        <taxon>Noctuidae</taxon>
        <taxon>Heliothinae</taxon>
        <taxon>Helicoverpa</taxon>
    </lineage>
</organism>
<evidence type="ECO:0000313" key="6">
    <source>
        <dbReference type="Proteomes" id="UP000249218"/>
    </source>
</evidence>
<sequence>MQNLWWNRRKSQGQSQSQGSRSASKSGSYGFGSRTSLNQSRSSRGSHGVRGSQPRELEFQFFIRQTETLYSPWWSREGAINWFEDLPDDTLWNCYICFCVLLGLVWTVAKLTGIYIEIVDVVYNVSYAIHVFAIGYKLHAERENIDVTLSIVIGFLADILTFAHYVQSHNPNFKLGAYYVRLHRPYKYLWSLSDYNLKGSILGTTLKYCYIFMVMRITWAYVWLHVRLLEPQYYLPVVNKTVNETVNETVLLGEPEALSEDPAGEFLEAFYNTSKMFIPIGPSGFPCNDVQRIICILIMLSGCLVVTGIAVASLSLIISLYMRPEETFRSRYRLIMKEMNDTRVPPTLRQKVETFYKMYWHKQRAVSKTQLLPTFPPTLPTTINLDIYFESTQKARILRELSHQLLSELAKKMETVHYIPGDAIIKRGSKKSKIIYITYGDVEMLTAEDDNTAILRMTRGTVLTPCGGAASTALSVSHVAVRAATFCTAHVLSATELWRPKKK</sequence>
<accession>A0A2W1BJJ8</accession>
<dbReference type="Gene3D" id="1.10.287.630">
    <property type="entry name" value="Helix hairpin bin"/>
    <property type="match status" value="1"/>
</dbReference>
<dbReference type="Gene3D" id="2.60.120.10">
    <property type="entry name" value="Jelly Rolls"/>
    <property type="match status" value="1"/>
</dbReference>
<proteinExistence type="predicted"/>
<keyword evidence="6" id="KW-1185">Reference proteome</keyword>
<dbReference type="InterPro" id="IPR018490">
    <property type="entry name" value="cNMP-bd_dom_sf"/>
</dbReference>
<dbReference type="PANTHER" id="PTHR45638:SF11">
    <property type="entry name" value="CYCLIC NUCLEOTIDE-GATED CATION CHANNEL SUBUNIT A"/>
    <property type="match status" value="1"/>
</dbReference>
<dbReference type="InterPro" id="IPR014710">
    <property type="entry name" value="RmlC-like_jellyroll"/>
</dbReference>
<dbReference type="PROSITE" id="PS50042">
    <property type="entry name" value="CNMP_BINDING_3"/>
    <property type="match status" value="1"/>
</dbReference>
<evidence type="ECO:0000259" key="4">
    <source>
        <dbReference type="PROSITE" id="PS50042"/>
    </source>
</evidence>
<gene>
    <name evidence="5" type="primary">HaOG209533</name>
    <name evidence="5" type="ORF">B5X24_HaOG209533</name>
</gene>
<evidence type="ECO:0000313" key="5">
    <source>
        <dbReference type="EMBL" id="PZC73437.1"/>
    </source>
</evidence>
<dbReference type="AlphaFoldDB" id="A0A2W1BJJ8"/>
<keyword evidence="3" id="KW-1133">Transmembrane helix</keyword>
<dbReference type="Proteomes" id="UP000249218">
    <property type="component" value="Unassembled WGS sequence"/>
</dbReference>
<dbReference type="GO" id="GO:0044877">
    <property type="term" value="F:protein-containing complex binding"/>
    <property type="evidence" value="ECO:0007669"/>
    <property type="project" value="TreeGrafter"/>
</dbReference>
<keyword evidence="1" id="KW-0813">Transport</keyword>
<name>A0A2W1BJJ8_HELAM</name>
<keyword evidence="3" id="KW-0472">Membrane</keyword>
<keyword evidence="3" id="KW-0812">Transmembrane</keyword>
<keyword evidence="1" id="KW-0406">Ion transport</keyword>
<evidence type="ECO:0000256" key="1">
    <source>
        <dbReference type="ARBA" id="ARBA00023286"/>
    </source>
</evidence>
<dbReference type="InterPro" id="IPR000595">
    <property type="entry name" value="cNMP-bd_dom"/>
</dbReference>
<protein>
    <recommendedName>
        <fullName evidence="4">Cyclic nucleotide-binding domain-containing protein</fullName>
    </recommendedName>
</protein>
<feature type="compositionally biased region" description="Low complexity" evidence="2">
    <location>
        <begin position="40"/>
        <end position="52"/>
    </location>
</feature>
<dbReference type="InterPro" id="IPR050866">
    <property type="entry name" value="CNG_cation_channel"/>
</dbReference>
<dbReference type="PANTHER" id="PTHR45638">
    <property type="entry name" value="CYCLIC NUCLEOTIDE-GATED CATION CHANNEL SUBUNIT A"/>
    <property type="match status" value="1"/>
</dbReference>
<feature type="region of interest" description="Disordered" evidence="2">
    <location>
        <begin position="1"/>
        <end position="52"/>
    </location>
</feature>
<feature type="compositionally biased region" description="Low complexity" evidence="2">
    <location>
        <begin position="12"/>
        <end position="28"/>
    </location>
</feature>
<feature type="transmembrane region" description="Helical" evidence="3">
    <location>
        <begin position="208"/>
        <end position="226"/>
    </location>
</feature>
<dbReference type="OrthoDB" id="421226at2759"/>
<dbReference type="CDD" id="cd00038">
    <property type="entry name" value="CAP_ED"/>
    <property type="match status" value="1"/>
</dbReference>